<keyword evidence="3" id="KW-1185">Reference proteome</keyword>
<dbReference type="EMBL" id="CP059572">
    <property type="protein sequence ID" value="QXJ24134.1"/>
    <property type="molecule type" value="Genomic_DNA"/>
</dbReference>
<name>A0ABX8QZA1_9ACTN</name>
<dbReference type="Proteomes" id="UP001049518">
    <property type="component" value="Chromosome"/>
</dbReference>
<dbReference type="RefSeq" id="WP_231329830.1">
    <property type="nucleotide sequence ID" value="NZ_CP059572.1"/>
</dbReference>
<keyword evidence="1" id="KW-1133">Transmembrane helix</keyword>
<feature type="transmembrane region" description="Helical" evidence="1">
    <location>
        <begin position="64"/>
        <end position="90"/>
    </location>
</feature>
<feature type="transmembrane region" description="Helical" evidence="1">
    <location>
        <begin position="111"/>
        <end position="137"/>
    </location>
</feature>
<gene>
    <name evidence="2" type="ORF">AGRA3207_005396</name>
</gene>
<organism evidence="2 3">
    <name type="scientific">Actinomadura graeca</name>
    <dbReference type="NCBI Taxonomy" id="2750812"/>
    <lineage>
        <taxon>Bacteria</taxon>
        <taxon>Bacillati</taxon>
        <taxon>Actinomycetota</taxon>
        <taxon>Actinomycetes</taxon>
        <taxon>Streptosporangiales</taxon>
        <taxon>Thermomonosporaceae</taxon>
        <taxon>Actinomadura</taxon>
    </lineage>
</organism>
<sequence length="342" mass="36749">MIWLTLRQFRVQALIAAGGLAVLAAVLTATGPGLSDDYANGLAACTAQGDCTRFSTRFFDERRAYFFGLASLVIVVPGLIGAFWGAPIITRELESGTHRLVWNQSVSRTRWLSVKLGLVAAVAMAAAGLACLAVALWSDPLDEAAGKRLPRLSPLMFDARGIAPIGYAAFAFALGVTVGVLVRRTLPAMAITLAVFALVQIAVPQLVRPDLIPPKRATITITPENVNDLSLTPDGMSVSAGLADPEAWTLSSHTVDASGRQVRWLPRAAACQPPAVRPADGKPPGPDPRCFAEIARLGYRQQITYHPGSRFWALQWRETGLFALIAAGLSGFCFFWVRRRLS</sequence>
<feature type="transmembrane region" description="Helical" evidence="1">
    <location>
        <begin position="319"/>
        <end position="337"/>
    </location>
</feature>
<reference evidence="2" key="1">
    <citation type="submission" date="2020-07" db="EMBL/GenBank/DDBJ databases">
        <authorList>
            <person name="Tarantini F.S."/>
            <person name="Hong K.W."/>
            <person name="Chan K.G."/>
        </authorList>
    </citation>
    <scope>NUCLEOTIDE SEQUENCE</scope>
    <source>
        <strain evidence="2">32-07</strain>
    </source>
</reference>
<feature type="transmembrane region" description="Helical" evidence="1">
    <location>
        <begin position="161"/>
        <end position="182"/>
    </location>
</feature>
<protein>
    <submittedName>
        <fullName evidence="2">ABC transporter permease subunit</fullName>
    </submittedName>
</protein>
<feature type="transmembrane region" description="Helical" evidence="1">
    <location>
        <begin position="189"/>
        <end position="207"/>
    </location>
</feature>
<keyword evidence="1" id="KW-0812">Transmembrane</keyword>
<accession>A0ABX8QZA1</accession>
<proteinExistence type="predicted"/>
<keyword evidence="1" id="KW-0472">Membrane</keyword>
<evidence type="ECO:0000313" key="3">
    <source>
        <dbReference type="Proteomes" id="UP001049518"/>
    </source>
</evidence>
<evidence type="ECO:0000313" key="2">
    <source>
        <dbReference type="EMBL" id="QXJ24134.1"/>
    </source>
</evidence>
<evidence type="ECO:0000256" key="1">
    <source>
        <dbReference type="SAM" id="Phobius"/>
    </source>
</evidence>